<dbReference type="SMART" id="SM00350">
    <property type="entry name" value="MCM"/>
    <property type="match status" value="1"/>
</dbReference>
<dbReference type="OMA" id="RHQQTDK"/>
<evidence type="ECO:0000256" key="5">
    <source>
        <dbReference type="ARBA" id="ARBA00022801"/>
    </source>
</evidence>
<dbReference type="GO" id="GO:0003697">
    <property type="term" value="F:single-stranded DNA binding"/>
    <property type="evidence" value="ECO:0007669"/>
    <property type="project" value="TreeGrafter"/>
</dbReference>
<dbReference type="AlphaFoldDB" id="Q5CPI6"/>
<comment type="similarity">
    <text evidence="2 11">Belongs to the MCM family.</text>
</comment>
<name>Q5CPI6_CRYPI</name>
<evidence type="ECO:0000313" key="15">
    <source>
        <dbReference type="EMBL" id="EAK87359.1"/>
    </source>
</evidence>
<dbReference type="SUPFAM" id="SSF52540">
    <property type="entry name" value="P-loop containing nucleoside triphosphate hydrolases"/>
    <property type="match status" value="1"/>
</dbReference>
<dbReference type="PROSITE" id="PS00847">
    <property type="entry name" value="MCM_1"/>
    <property type="match status" value="1"/>
</dbReference>
<keyword evidence="7 11" id="KW-0067">ATP-binding</keyword>
<keyword evidence="4 11" id="KW-0547">Nucleotide-binding</keyword>
<dbReference type="GO" id="GO:0005634">
    <property type="term" value="C:nucleus"/>
    <property type="evidence" value="ECO:0007669"/>
    <property type="project" value="UniProtKB-SubCell"/>
</dbReference>
<dbReference type="STRING" id="353152.Q5CPI6"/>
<dbReference type="OrthoDB" id="1744952at2759"/>
<evidence type="ECO:0000256" key="10">
    <source>
        <dbReference type="ARBA" id="ARBA00023306"/>
    </source>
</evidence>
<dbReference type="RefSeq" id="XP_625363.1">
    <property type="nucleotide sequence ID" value="XM_625363.1"/>
</dbReference>
<keyword evidence="16" id="KW-1185">Reference proteome</keyword>
<dbReference type="PROSITE" id="PS50051">
    <property type="entry name" value="MCM_2"/>
    <property type="match status" value="1"/>
</dbReference>
<evidence type="ECO:0000313" key="16">
    <source>
        <dbReference type="Proteomes" id="UP000006726"/>
    </source>
</evidence>
<dbReference type="InterPro" id="IPR027417">
    <property type="entry name" value="P-loop_NTPase"/>
</dbReference>
<comment type="subcellular location">
    <subcellularLocation>
        <location evidence="1 12">Nucleus</location>
    </subcellularLocation>
</comment>
<evidence type="ECO:0000256" key="3">
    <source>
        <dbReference type="ARBA" id="ARBA00022705"/>
    </source>
</evidence>
<dbReference type="Proteomes" id="UP000006726">
    <property type="component" value="Chromosome 6"/>
</dbReference>
<sequence>KKMSNNVTFNSFPPALERSFLHFLRTFKNEEGIPKYVRQVEQLLSSRLTKTVYIDVNDMLNFSIDNNNSGDNSNIEEERNNNGLISGQTMLLALTEQYGEYKQAIDNLVTSFCKSFTIGDERGDGRLDPGLGGYTASFYGLRWIESLRTLRCEKLGKLCSLRGTITRTSDVRPELIKACFECEICGCIVDNVVQQFVYSLPSVCPTKGCGNRTAWQLRLENCDFGDWQKLRIQEHATEIPPGSMPRSMNVILRGDFVDKCKPGDKVIFTGMLIVAPDVPSLMKPGEIPSSVYKDRSRSQNEYYNSGISGLKSLGVRDLAYRLCFLACHIEVVNAIASADDGRIIEQINHQHNQGVQGIVNNNELNNSEIEVNQELEANTGGMIDHLKDLNVQETSFRKFLEISQHPNGINMLAKYVAPHVYGYSQLKKGILLLLVGGVEKRTKDNIKLRGDINVCIVGDPSTAKSQILRFVNEFSTRTVYTSGKSSTAAGLTASIHRDPDQGDFVIEAGALMLADKGICCIDEFDKMDDKDVVAIHEAMEQQTISITKAGVLATLNARASVLAACSPVGGRYNPSKTLSQNVRISAPILSRFDLFFVMIDDPEDVYDEVLASFIVGLHSKATEVSGREVTQDEASNSNTDNDCSFNQKQFADNLNFSDSNNLQLTKDELNQYIAYAKTFKPCITPAAKTILVRTYKALRMGDATSGAKAMRITVRQLESLIRLSEAVAKLRFSYLVTPEHVEEACQIFKSSLSKIRYNDIDLGDLDEYDEDGDEEEEEEEENVKDFAGIDKDGKSHRLKKVGDKNDQDSDEGEDTEMSQESRVSKNIKSSSKSKKKANVTIGYNEYFQIARRFVDKLQSNKDSEISITDLITWHISEYDHPESEEELGELEEKYHRAIQRMIHRDMILYISFQEEIMSQRNQSENDQEEESEAILITYVKVHPNYNVNDTITLPQPSSGNKPLTRHADFGYRTFQNVKEVNESSRDSQNVESENDILNLDENLEPEDFLPEMKNSELKDYQINTILQEGEEDDDDEDDDDEMVDEEVDDGASSRV</sequence>
<dbReference type="KEGG" id="cpv:cgd6_240"/>
<evidence type="ECO:0000256" key="6">
    <source>
        <dbReference type="ARBA" id="ARBA00022806"/>
    </source>
</evidence>
<evidence type="ECO:0000256" key="2">
    <source>
        <dbReference type="ARBA" id="ARBA00008010"/>
    </source>
</evidence>
<dbReference type="InterPro" id="IPR033762">
    <property type="entry name" value="MCM_OB"/>
</dbReference>
<comment type="subunit">
    <text evidence="12">Component of the MCM2-7 complex.</text>
</comment>
<dbReference type="Pfam" id="PF00493">
    <property type="entry name" value="MCM"/>
    <property type="match status" value="1"/>
</dbReference>
<evidence type="ECO:0000256" key="12">
    <source>
        <dbReference type="RuleBase" id="RU368064"/>
    </source>
</evidence>
<dbReference type="PANTHER" id="PTHR11630:SF43">
    <property type="entry name" value="DNA REPLICATION LICENSING FACTOR MCM6"/>
    <property type="match status" value="1"/>
</dbReference>
<dbReference type="InterPro" id="IPR018525">
    <property type="entry name" value="MCM_CS"/>
</dbReference>
<dbReference type="InterPro" id="IPR041562">
    <property type="entry name" value="MCM_lid"/>
</dbReference>
<dbReference type="InterPro" id="IPR001208">
    <property type="entry name" value="MCM_dom"/>
</dbReference>
<evidence type="ECO:0000256" key="4">
    <source>
        <dbReference type="ARBA" id="ARBA00022741"/>
    </source>
</evidence>
<evidence type="ECO:0000256" key="9">
    <source>
        <dbReference type="ARBA" id="ARBA00023242"/>
    </source>
</evidence>
<comment type="caution">
    <text evidence="15">The sequence shown here is derived from an EMBL/GenBank/DDBJ whole genome shotgun (WGS) entry which is preliminary data.</text>
</comment>
<dbReference type="GO" id="GO:0005524">
    <property type="term" value="F:ATP binding"/>
    <property type="evidence" value="ECO:0007669"/>
    <property type="project" value="UniProtKB-UniRule"/>
</dbReference>
<dbReference type="Gene3D" id="2.20.28.10">
    <property type="match status" value="1"/>
</dbReference>
<dbReference type="Gene3D" id="3.30.1640.10">
    <property type="entry name" value="mini-chromosome maintenance (MCM) complex, chain A, domain 1"/>
    <property type="match status" value="1"/>
</dbReference>
<organism evidence="15 16">
    <name type="scientific">Cryptosporidium parvum (strain Iowa II)</name>
    <dbReference type="NCBI Taxonomy" id="353152"/>
    <lineage>
        <taxon>Eukaryota</taxon>
        <taxon>Sar</taxon>
        <taxon>Alveolata</taxon>
        <taxon>Apicomplexa</taxon>
        <taxon>Conoidasida</taxon>
        <taxon>Coccidia</taxon>
        <taxon>Eucoccidiorida</taxon>
        <taxon>Eimeriorina</taxon>
        <taxon>Cryptosporidiidae</taxon>
        <taxon>Cryptosporidium</taxon>
    </lineage>
</organism>
<feature type="region of interest" description="Disordered" evidence="13">
    <location>
        <begin position="1023"/>
        <end position="1055"/>
    </location>
</feature>
<dbReference type="CDD" id="cd17757">
    <property type="entry name" value="MCM6"/>
    <property type="match status" value="1"/>
</dbReference>
<protein>
    <recommendedName>
        <fullName evidence="12">DNA replication licensing factor MCM6</fullName>
        <ecNumber evidence="12">3.6.4.12</ecNumber>
    </recommendedName>
</protein>
<dbReference type="GO" id="GO:0042555">
    <property type="term" value="C:MCM complex"/>
    <property type="evidence" value="ECO:0007669"/>
    <property type="project" value="UniProtKB-UniRule"/>
</dbReference>
<dbReference type="Pfam" id="PF18263">
    <property type="entry name" value="WHD_MCM6"/>
    <property type="match status" value="1"/>
</dbReference>
<dbReference type="InterPro" id="IPR008049">
    <property type="entry name" value="MCM6"/>
</dbReference>
<dbReference type="GeneID" id="3375654"/>
<keyword evidence="9" id="KW-0539">Nucleus</keyword>
<dbReference type="FunFam" id="2.20.28.10:FF:000003">
    <property type="entry name" value="DNA helicase"/>
    <property type="match status" value="1"/>
</dbReference>
<gene>
    <name evidence="15" type="ORF">cgd6_240</name>
</gene>
<dbReference type="EC" id="3.6.4.12" evidence="12"/>
<evidence type="ECO:0000256" key="1">
    <source>
        <dbReference type="ARBA" id="ARBA00004123"/>
    </source>
</evidence>
<dbReference type="SUPFAM" id="SSF50249">
    <property type="entry name" value="Nucleic acid-binding proteins"/>
    <property type="match status" value="1"/>
</dbReference>
<feature type="non-terminal residue" evidence="15">
    <location>
        <position position="1"/>
    </location>
</feature>
<dbReference type="Pfam" id="PF17855">
    <property type="entry name" value="MCM_lid"/>
    <property type="match status" value="1"/>
</dbReference>
<dbReference type="InterPro" id="IPR041024">
    <property type="entry name" value="Mcm6_C"/>
</dbReference>
<dbReference type="GO" id="GO:0006270">
    <property type="term" value="P:DNA replication initiation"/>
    <property type="evidence" value="ECO:0007669"/>
    <property type="project" value="UniProtKB-UniRule"/>
</dbReference>
<proteinExistence type="inferred from homology"/>
<dbReference type="EMBL" id="AAEE01000014">
    <property type="protein sequence ID" value="EAK87359.1"/>
    <property type="molecule type" value="Genomic_DNA"/>
</dbReference>
<dbReference type="PRINTS" id="PR01662">
    <property type="entry name" value="MCMPROTEIN6"/>
</dbReference>
<dbReference type="GO" id="GO:1990518">
    <property type="term" value="F:single-stranded 3'-5' DNA helicase activity"/>
    <property type="evidence" value="ECO:0007669"/>
    <property type="project" value="TreeGrafter"/>
</dbReference>
<keyword evidence="3 12" id="KW-0235">DNA replication</keyword>
<evidence type="ECO:0000259" key="14">
    <source>
        <dbReference type="PROSITE" id="PS50051"/>
    </source>
</evidence>
<feature type="domain" description="MCM C-terminal AAA(+) ATPase" evidence="14">
    <location>
        <begin position="408"/>
        <end position="614"/>
    </location>
</feature>
<dbReference type="FunFam" id="3.40.50.300:FF:000826">
    <property type="entry name" value="Replicative DNA helicase Mcm"/>
    <property type="match status" value="1"/>
</dbReference>
<dbReference type="InterPro" id="IPR012340">
    <property type="entry name" value="NA-bd_OB-fold"/>
</dbReference>
<keyword evidence="8 11" id="KW-0238">DNA-binding</keyword>
<dbReference type="PANTHER" id="PTHR11630">
    <property type="entry name" value="DNA REPLICATION LICENSING FACTOR MCM FAMILY MEMBER"/>
    <property type="match status" value="1"/>
</dbReference>
<feature type="compositionally biased region" description="Basic and acidic residues" evidence="13">
    <location>
        <begin position="783"/>
        <end position="807"/>
    </location>
</feature>
<dbReference type="PRINTS" id="PR01657">
    <property type="entry name" value="MCMFAMILY"/>
</dbReference>
<evidence type="ECO:0000256" key="11">
    <source>
        <dbReference type="RuleBase" id="RU004070"/>
    </source>
</evidence>
<feature type="compositionally biased region" description="Acidic residues" evidence="13">
    <location>
        <begin position="766"/>
        <end position="782"/>
    </location>
</feature>
<evidence type="ECO:0000256" key="7">
    <source>
        <dbReference type="ARBA" id="ARBA00022840"/>
    </source>
</evidence>
<accession>Q5CPI6</accession>
<keyword evidence="6 12" id="KW-0347">Helicase</keyword>
<feature type="region of interest" description="Disordered" evidence="13">
    <location>
        <begin position="766"/>
        <end position="831"/>
    </location>
</feature>
<dbReference type="Gene3D" id="1.20.58.870">
    <property type="match status" value="1"/>
</dbReference>
<dbReference type="GO" id="GO:0016787">
    <property type="term" value="F:hydrolase activity"/>
    <property type="evidence" value="ECO:0007669"/>
    <property type="project" value="UniProtKB-KW"/>
</dbReference>
<keyword evidence="10 12" id="KW-0131">Cell cycle</keyword>
<dbReference type="Gene3D" id="3.40.50.300">
    <property type="entry name" value="P-loop containing nucleotide triphosphate hydrolases"/>
    <property type="match status" value="1"/>
</dbReference>
<dbReference type="FunCoup" id="Q5CPI6">
    <property type="interactions" value="388"/>
</dbReference>
<comment type="catalytic activity">
    <reaction evidence="12">
        <text>ATP + H2O = ADP + phosphate + H(+)</text>
        <dbReference type="Rhea" id="RHEA:13065"/>
        <dbReference type="ChEBI" id="CHEBI:15377"/>
        <dbReference type="ChEBI" id="CHEBI:15378"/>
        <dbReference type="ChEBI" id="CHEBI:30616"/>
        <dbReference type="ChEBI" id="CHEBI:43474"/>
        <dbReference type="ChEBI" id="CHEBI:456216"/>
        <dbReference type="EC" id="3.6.4.12"/>
    </reaction>
</comment>
<dbReference type="GO" id="GO:1902969">
    <property type="term" value="P:mitotic DNA replication"/>
    <property type="evidence" value="ECO:0007669"/>
    <property type="project" value="TreeGrafter"/>
</dbReference>
<dbReference type="InParanoid" id="Q5CPI6"/>
<feature type="compositionally biased region" description="Acidic residues" evidence="13">
    <location>
        <begin position="1028"/>
        <end position="1049"/>
    </location>
</feature>
<comment type="function">
    <text evidence="12">Acts as component of the MCM2-7 complex (MCM complex) which is the replicative helicase essential for 'once per cell cycle' DNA replication initiation and elongation in eukaryotic cells. The active ATPase sites in the MCM2-7 ring are formed through the interaction surfaces of two neighboring subunits such that a critical structure of a conserved arginine finger motif is provided in trans relative to the ATP-binding site of the Walker A box of the adjacent subunit. The six ATPase active sites, however, are likely to contribute differentially to the complex helicase activity.</text>
</comment>
<evidence type="ECO:0000256" key="13">
    <source>
        <dbReference type="SAM" id="MobiDB-lite"/>
    </source>
</evidence>
<reference evidence="15 16" key="1">
    <citation type="journal article" date="2004" name="Science">
        <title>Complete genome sequence of the apicomplexan, Cryptosporidium parvum.</title>
        <authorList>
            <person name="Abrahamsen M.S."/>
            <person name="Templeton T.J."/>
            <person name="Enomoto S."/>
            <person name="Abrahante J.E."/>
            <person name="Zhu G."/>
            <person name="Lancto C.A."/>
            <person name="Deng M."/>
            <person name="Liu C."/>
            <person name="Widmer G."/>
            <person name="Tzipori S."/>
            <person name="Buck G.A."/>
            <person name="Xu P."/>
            <person name="Bankier A.T."/>
            <person name="Dear P.H."/>
            <person name="Konfortov B.A."/>
            <person name="Spriggs H.F."/>
            <person name="Iyer L."/>
            <person name="Anantharaman V."/>
            <person name="Aravind L."/>
            <person name="Kapur V."/>
        </authorList>
    </citation>
    <scope>NUCLEOTIDE SEQUENCE [LARGE SCALE GENOMIC DNA]</scope>
    <source>
        <strain evidence="16">Iowa II</strain>
    </source>
</reference>
<feature type="region of interest" description="Disordered" evidence="13">
    <location>
        <begin position="979"/>
        <end position="998"/>
    </location>
</feature>
<dbReference type="InterPro" id="IPR031327">
    <property type="entry name" value="MCM"/>
</dbReference>
<keyword evidence="5 12" id="KW-0378">Hydrolase</keyword>
<evidence type="ECO:0000256" key="8">
    <source>
        <dbReference type="ARBA" id="ARBA00023125"/>
    </source>
</evidence>
<dbReference type="Pfam" id="PF17207">
    <property type="entry name" value="MCM_OB"/>
    <property type="match status" value="1"/>
</dbReference>
<feature type="compositionally biased region" description="Acidic residues" evidence="13">
    <location>
        <begin position="808"/>
        <end position="817"/>
    </location>
</feature>
<dbReference type="GO" id="GO:0000727">
    <property type="term" value="P:double-strand break repair via break-induced replication"/>
    <property type="evidence" value="ECO:0007669"/>
    <property type="project" value="TreeGrafter"/>
</dbReference>
<dbReference type="Gene3D" id="2.40.50.140">
    <property type="entry name" value="Nucleic acid-binding proteins"/>
    <property type="match status" value="1"/>
</dbReference>